<keyword evidence="2" id="KW-0539">Nucleus</keyword>
<dbReference type="Pfam" id="PF00808">
    <property type="entry name" value="CBFD_NFYB_HMF"/>
    <property type="match status" value="1"/>
</dbReference>
<feature type="compositionally biased region" description="Basic and acidic residues" evidence="3">
    <location>
        <begin position="253"/>
        <end position="263"/>
    </location>
</feature>
<dbReference type="AlphaFoldDB" id="A0A5M3MQP2"/>
<feature type="compositionally biased region" description="Polar residues" evidence="3">
    <location>
        <begin position="358"/>
        <end position="368"/>
    </location>
</feature>
<dbReference type="KEGG" id="cput:CONPUDRAFT_137091"/>
<evidence type="ECO:0000256" key="1">
    <source>
        <dbReference type="ARBA" id="ARBA00004123"/>
    </source>
</evidence>
<dbReference type="PANTHER" id="PTHR10252:SF54">
    <property type="entry name" value="CHROMATIN ACCESSIBILITY COMPLEX PROTEIN 1"/>
    <property type="match status" value="1"/>
</dbReference>
<feature type="domain" description="Transcription factor CBF/NF-Y/archaeal histone" evidence="4">
    <location>
        <begin position="83"/>
        <end position="148"/>
    </location>
</feature>
<dbReference type="InterPro" id="IPR050568">
    <property type="entry name" value="Transcr_DNA_Rep_Reg"/>
</dbReference>
<sequence>MASFYSDNSSVPPSSVHHSAMDVDQTADQSNLHDLPADFEDEAEVDELDSDSTEAEEDTAQAEQPGQKKTGKKVYSRAPGSTTLPVSRLENILQADGVTGALTMSKEASFVLSVATEEFIKRMAQAGHREASSQRRNMVHYADMAMSVQQYQEFMFLQDTIPQSISLEEALRLREAKEREDADGIPAMSAFSQQLQSASIVPPSSSAQTNGKAAIAKGKAKALANGKEKPSVTANSSSTARESSHREGSRRHSSTDEHPEGRVSSRSSRSRSARETRSVYEEVNGNGVYGLPSASWNGHSTPPRRSAHTDSRSPYAHDSMPAQEYASPGSGWAGQYTGPASGFIQDSSGGFAGVPQNPGRTIYSQQWPENGLYR</sequence>
<dbReference type="Proteomes" id="UP000053558">
    <property type="component" value="Unassembled WGS sequence"/>
</dbReference>
<feature type="region of interest" description="Disordered" evidence="3">
    <location>
        <begin position="1"/>
        <end position="82"/>
    </location>
</feature>
<feature type="compositionally biased region" description="Polar residues" evidence="3">
    <location>
        <begin position="196"/>
        <end position="210"/>
    </location>
</feature>
<dbReference type="GO" id="GO:0008623">
    <property type="term" value="C:CHRAC"/>
    <property type="evidence" value="ECO:0007669"/>
    <property type="project" value="TreeGrafter"/>
</dbReference>
<feature type="compositionally biased region" description="Low complexity" evidence="3">
    <location>
        <begin position="9"/>
        <end position="18"/>
    </location>
</feature>
<dbReference type="SUPFAM" id="SSF47113">
    <property type="entry name" value="Histone-fold"/>
    <property type="match status" value="1"/>
</dbReference>
<name>A0A5M3MQP2_CONPW</name>
<feature type="compositionally biased region" description="Low complexity" evidence="3">
    <location>
        <begin position="211"/>
        <end position="225"/>
    </location>
</feature>
<feature type="region of interest" description="Disordered" evidence="3">
    <location>
        <begin position="196"/>
        <end position="374"/>
    </location>
</feature>
<proteinExistence type="predicted"/>
<dbReference type="InterPro" id="IPR009072">
    <property type="entry name" value="Histone-fold"/>
</dbReference>
<keyword evidence="6" id="KW-1185">Reference proteome</keyword>
<evidence type="ECO:0000256" key="2">
    <source>
        <dbReference type="ARBA" id="ARBA00023242"/>
    </source>
</evidence>
<dbReference type="GO" id="GO:0006261">
    <property type="term" value="P:DNA-templated DNA replication"/>
    <property type="evidence" value="ECO:0007669"/>
    <property type="project" value="TreeGrafter"/>
</dbReference>
<feature type="compositionally biased region" description="Acidic residues" evidence="3">
    <location>
        <begin position="37"/>
        <end position="60"/>
    </location>
</feature>
<comment type="caution">
    <text evidence="5">The sequence shown here is derived from an EMBL/GenBank/DDBJ whole genome shotgun (WGS) entry which is preliminary data.</text>
</comment>
<accession>A0A5M3MQP2</accession>
<evidence type="ECO:0000256" key="3">
    <source>
        <dbReference type="SAM" id="MobiDB-lite"/>
    </source>
</evidence>
<dbReference type="OMA" id="HYADMAM"/>
<reference evidence="6" key="1">
    <citation type="journal article" date="2012" name="Science">
        <title>The Paleozoic origin of enzymatic lignin decomposition reconstructed from 31 fungal genomes.</title>
        <authorList>
            <person name="Floudas D."/>
            <person name="Binder M."/>
            <person name="Riley R."/>
            <person name="Barry K."/>
            <person name="Blanchette R.A."/>
            <person name="Henrissat B."/>
            <person name="Martinez A.T."/>
            <person name="Otillar R."/>
            <person name="Spatafora J.W."/>
            <person name="Yadav J.S."/>
            <person name="Aerts A."/>
            <person name="Benoit I."/>
            <person name="Boyd A."/>
            <person name="Carlson A."/>
            <person name="Copeland A."/>
            <person name="Coutinho P.M."/>
            <person name="de Vries R.P."/>
            <person name="Ferreira P."/>
            <person name="Findley K."/>
            <person name="Foster B."/>
            <person name="Gaskell J."/>
            <person name="Glotzer D."/>
            <person name="Gorecki P."/>
            <person name="Heitman J."/>
            <person name="Hesse C."/>
            <person name="Hori C."/>
            <person name="Igarashi K."/>
            <person name="Jurgens J.A."/>
            <person name="Kallen N."/>
            <person name="Kersten P."/>
            <person name="Kohler A."/>
            <person name="Kuees U."/>
            <person name="Kumar T.K.A."/>
            <person name="Kuo A."/>
            <person name="LaButti K."/>
            <person name="Larrondo L.F."/>
            <person name="Lindquist E."/>
            <person name="Ling A."/>
            <person name="Lombard V."/>
            <person name="Lucas S."/>
            <person name="Lundell T."/>
            <person name="Martin R."/>
            <person name="McLaughlin D.J."/>
            <person name="Morgenstern I."/>
            <person name="Morin E."/>
            <person name="Murat C."/>
            <person name="Nagy L.G."/>
            <person name="Nolan M."/>
            <person name="Ohm R.A."/>
            <person name="Patyshakuliyeva A."/>
            <person name="Rokas A."/>
            <person name="Ruiz-Duenas F.J."/>
            <person name="Sabat G."/>
            <person name="Salamov A."/>
            <person name="Samejima M."/>
            <person name="Schmutz J."/>
            <person name="Slot J.C."/>
            <person name="St John F."/>
            <person name="Stenlid J."/>
            <person name="Sun H."/>
            <person name="Sun S."/>
            <person name="Syed K."/>
            <person name="Tsang A."/>
            <person name="Wiebenga A."/>
            <person name="Young D."/>
            <person name="Pisabarro A."/>
            <person name="Eastwood D.C."/>
            <person name="Martin F."/>
            <person name="Cullen D."/>
            <person name="Grigoriev I.V."/>
            <person name="Hibbett D.S."/>
        </authorList>
    </citation>
    <scope>NUCLEOTIDE SEQUENCE [LARGE SCALE GENOMIC DNA]</scope>
    <source>
        <strain evidence="6">RWD-64-598 SS2</strain>
    </source>
</reference>
<dbReference type="Gene3D" id="1.10.20.10">
    <property type="entry name" value="Histone, subunit A"/>
    <property type="match status" value="1"/>
</dbReference>
<comment type="subcellular location">
    <subcellularLocation>
        <location evidence="1">Nucleus</location>
    </subcellularLocation>
</comment>
<evidence type="ECO:0000313" key="6">
    <source>
        <dbReference type="Proteomes" id="UP000053558"/>
    </source>
</evidence>
<gene>
    <name evidence="5" type="ORF">CONPUDRAFT_137091</name>
</gene>
<dbReference type="RefSeq" id="XP_007768415.1">
    <property type="nucleotide sequence ID" value="XM_007770225.1"/>
</dbReference>
<dbReference type="EMBL" id="JH711578">
    <property type="protein sequence ID" value="EIW80965.1"/>
    <property type="molecule type" value="Genomic_DNA"/>
</dbReference>
<protein>
    <recommendedName>
        <fullName evidence="4">Transcription factor CBF/NF-Y/archaeal histone domain-containing protein</fullName>
    </recommendedName>
</protein>
<dbReference type="GeneID" id="19200980"/>
<dbReference type="InterPro" id="IPR003958">
    <property type="entry name" value="CBFA_NFYB_domain"/>
</dbReference>
<evidence type="ECO:0000259" key="4">
    <source>
        <dbReference type="Pfam" id="PF00808"/>
    </source>
</evidence>
<dbReference type="OrthoDB" id="636685at2759"/>
<organism evidence="5 6">
    <name type="scientific">Coniophora puteana (strain RWD-64-598)</name>
    <name type="common">Brown rot fungus</name>
    <dbReference type="NCBI Taxonomy" id="741705"/>
    <lineage>
        <taxon>Eukaryota</taxon>
        <taxon>Fungi</taxon>
        <taxon>Dikarya</taxon>
        <taxon>Basidiomycota</taxon>
        <taxon>Agaricomycotina</taxon>
        <taxon>Agaricomycetes</taxon>
        <taxon>Agaricomycetidae</taxon>
        <taxon>Boletales</taxon>
        <taxon>Coniophorineae</taxon>
        <taxon>Coniophoraceae</taxon>
        <taxon>Coniophora</taxon>
    </lineage>
</organism>
<dbReference type="GO" id="GO:0046982">
    <property type="term" value="F:protein heterodimerization activity"/>
    <property type="evidence" value="ECO:0007669"/>
    <property type="project" value="InterPro"/>
</dbReference>
<evidence type="ECO:0000313" key="5">
    <source>
        <dbReference type="EMBL" id="EIW80965.1"/>
    </source>
</evidence>
<dbReference type="PANTHER" id="PTHR10252">
    <property type="entry name" value="HISTONE-LIKE TRANSCRIPTION FACTOR CCAAT-RELATED"/>
    <property type="match status" value="1"/>
</dbReference>